<evidence type="ECO:0000256" key="1">
    <source>
        <dbReference type="SAM" id="Phobius"/>
    </source>
</evidence>
<dbReference type="Proteomes" id="UP000319897">
    <property type="component" value="Unassembled WGS sequence"/>
</dbReference>
<keyword evidence="1" id="KW-1133">Transmembrane helix</keyword>
<keyword evidence="3" id="KW-1185">Reference proteome</keyword>
<keyword evidence="1" id="KW-0812">Transmembrane</keyword>
<dbReference type="InterPro" id="IPR010718">
    <property type="entry name" value="DUF1294"/>
</dbReference>
<accession>A0A501XE17</accession>
<gene>
    <name evidence="2" type="ORF">FJQ54_17175</name>
</gene>
<comment type="caution">
    <text evidence="2">The sequence shown here is derived from an EMBL/GenBank/DDBJ whole genome shotgun (WGS) entry which is preliminary data.</text>
</comment>
<protein>
    <submittedName>
        <fullName evidence="2">DUF1294 domain-containing protein</fullName>
    </submittedName>
</protein>
<evidence type="ECO:0000313" key="3">
    <source>
        <dbReference type="Proteomes" id="UP000319897"/>
    </source>
</evidence>
<reference evidence="2 3" key="1">
    <citation type="submission" date="2019-06" db="EMBL/GenBank/DDBJ databases">
        <authorList>
            <person name="Lee I."/>
            <person name="Jang G.I."/>
            <person name="Hwang C.Y."/>
        </authorList>
    </citation>
    <scope>NUCLEOTIDE SEQUENCE [LARGE SCALE GENOMIC DNA]</scope>
    <source>
        <strain evidence="2 3">PAMC 28131</strain>
    </source>
</reference>
<proteinExistence type="predicted"/>
<dbReference type="OrthoDB" id="72963at2"/>
<dbReference type="EMBL" id="VFSU01000034">
    <property type="protein sequence ID" value="TPE58831.1"/>
    <property type="molecule type" value="Genomic_DNA"/>
</dbReference>
<dbReference type="Pfam" id="PF06961">
    <property type="entry name" value="DUF1294"/>
    <property type="match status" value="1"/>
</dbReference>
<evidence type="ECO:0000313" key="2">
    <source>
        <dbReference type="EMBL" id="TPE58831.1"/>
    </source>
</evidence>
<name>A0A501XE17_9SPHN</name>
<sequence>MWLFLVDKNRAANRRPGSALRIPESELLLLAAAGGTPGAYAARHLFRHKTRKQPFSNRLRMIAFAQLMALAALVGWFATA</sequence>
<dbReference type="AlphaFoldDB" id="A0A501XE17"/>
<keyword evidence="1" id="KW-0472">Membrane</keyword>
<feature type="transmembrane region" description="Helical" evidence="1">
    <location>
        <begin position="58"/>
        <end position="78"/>
    </location>
</feature>
<organism evidence="2 3">
    <name type="scientific">Sandaracinobacter neustonicus</name>
    <dbReference type="NCBI Taxonomy" id="1715348"/>
    <lineage>
        <taxon>Bacteria</taxon>
        <taxon>Pseudomonadati</taxon>
        <taxon>Pseudomonadota</taxon>
        <taxon>Alphaproteobacteria</taxon>
        <taxon>Sphingomonadales</taxon>
        <taxon>Sphingosinicellaceae</taxon>
        <taxon>Sandaracinobacter</taxon>
    </lineage>
</organism>